<dbReference type="AlphaFoldDB" id="A0A4C1V5H0"/>
<sequence>MVSLKGPRGSGDRRALNVTCSSTKRAHIKETFEEKPEVMSQTAVTYADAALAGRQPSPAELESVLFS</sequence>
<reference evidence="1 2" key="1">
    <citation type="journal article" date="2019" name="Commun. Biol.">
        <title>The bagworm genome reveals a unique fibroin gene that provides high tensile strength.</title>
        <authorList>
            <person name="Kono N."/>
            <person name="Nakamura H."/>
            <person name="Ohtoshi R."/>
            <person name="Tomita M."/>
            <person name="Numata K."/>
            <person name="Arakawa K."/>
        </authorList>
    </citation>
    <scope>NUCLEOTIDE SEQUENCE [LARGE SCALE GENOMIC DNA]</scope>
</reference>
<evidence type="ECO:0000313" key="1">
    <source>
        <dbReference type="EMBL" id="GBP33522.1"/>
    </source>
</evidence>
<gene>
    <name evidence="1" type="ORF">EVAR_28677_1</name>
</gene>
<comment type="caution">
    <text evidence="1">The sequence shown here is derived from an EMBL/GenBank/DDBJ whole genome shotgun (WGS) entry which is preliminary data.</text>
</comment>
<organism evidence="1 2">
    <name type="scientific">Eumeta variegata</name>
    <name type="common">Bagworm moth</name>
    <name type="synonym">Eumeta japonica</name>
    <dbReference type="NCBI Taxonomy" id="151549"/>
    <lineage>
        <taxon>Eukaryota</taxon>
        <taxon>Metazoa</taxon>
        <taxon>Ecdysozoa</taxon>
        <taxon>Arthropoda</taxon>
        <taxon>Hexapoda</taxon>
        <taxon>Insecta</taxon>
        <taxon>Pterygota</taxon>
        <taxon>Neoptera</taxon>
        <taxon>Endopterygota</taxon>
        <taxon>Lepidoptera</taxon>
        <taxon>Glossata</taxon>
        <taxon>Ditrysia</taxon>
        <taxon>Tineoidea</taxon>
        <taxon>Psychidae</taxon>
        <taxon>Oiketicinae</taxon>
        <taxon>Eumeta</taxon>
    </lineage>
</organism>
<accession>A0A4C1V5H0</accession>
<dbReference type="Proteomes" id="UP000299102">
    <property type="component" value="Unassembled WGS sequence"/>
</dbReference>
<dbReference type="EMBL" id="BGZK01000275">
    <property type="protein sequence ID" value="GBP33522.1"/>
    <property type="molecule type" value="Genomic_DNA"/>
</dbReference>
<name>A0A4C1V5H0_EUMVA</name>
<proteinExistence type="predicted"/>
<evidence type="ECO:0000313" key="2">
    <source>
        <dbReference type="Proteomes" id="UP000299102"/>
    </source>
</evidence>
<protein>
    <submittedName>
        <fullName evidence="1">Uncharacterized protein</fullName>
    </submittedName>
</protein>
<keyword evidence="2" id="KW-1185">Reference proteome</keyword>